<dbReference type="GO" id="GO:0006302">
    <property type="term" value="P:double-strand break repair"/>
    <property type="evidence" value="ECO:0007669"/>
    <property type="project" value="TreeGrafter"/>
</dbReference>
<dbReference type="eggNOG" id="COG1381">
    <property type="taxonomic scope" value="Bacteria"/>
</dbReference>
<dbReference type="InterPro" id="IPR042242">
    <property type="entry name" value="RecO_C"/>
</dbReference>
<evidence type="ECO:0000313" key="9">
    <source>
        <dbReference type="EMBL" id="ADI02454.1"/>
    </source>
</evidence>
<dbReference type="Gene3D" id="2.40.50.140">
    <property type="entry name" value="Nucleic acid-binding proteins"/>
    <property type="match status" value="1"/>
</dbReference>
<comment type="similarity">
    <text evidence="1 7">Belongs to the RecO family.</text>
</comment>
<reference evidence="10" key="1">
    <citation type="journal article" date="2010" name="Stand. Genomic Sci.">
        <title>Complete genome sequence of Syntrophothermus lipocalidus type strain (TGB-C1T).</title>
        <authorList>
            <consortium name="US DOE Joint Genome Institute (JGI-PGF)"/>
            <person name="Djao O."/>
            <person name="Zhang X."/>
            <person name="Lucas S."/>
            <person name="Lapidus A."/>
            <person name="Glavina Del Rio T."/>
            <person name="Nolan M."/>
            <person name="Tice H."/>
            <person name="Cheng J."/>
            <person name="Han C."/>
            <person name="Tapia R."/>
            <person name="Goodwin L."/>
            <person name="Pitluck S."/>
            <person name="Liolios K."/>
            <person name="Ivanova N."/>
            <person name="Mavromatis K."/>
            <person name="Mikhailova N."/>
            <person name="Ovchinnikova G."/>
            <person name="Pati A."/>
            <person name="Brambilla E."/>
            <person name="Chen A."/>
            <person name="Palaniappan K."/>
            <person name="Land M."/>
            <person name="Hauser L."/>
            <person name="Chang Y."/>
            <person name="Jeffries C."/>
            <person name="Rohde M."/>
            <person name="Sikorski J."/>
            <person name="Spring S."/>
            <person name="Goker M."/>
            <person name="Detter J."/>
            <person name="Woyke T."/>
            <person name="Bristow J."/>
            <person name="Eisen J."/>
            <person name="Markowitz V."/>
            <person name="Hugenholtz P."/>
            <person name="Kyrpides N."/>
            <person name="Klenk H."/>
        </authorList>
    </citation>
    <scope>NUCLEOTIDE SEQUENCE [LARGE SCALE GENOMIC DNA]</scope>
    <source>
        <strain evidence="10">DSM 12680 / TGB-C1</strain>
    </source>
</reference>
<evidence type="ECO:0000256" key="4">
    <source>
        <dbReference type="ARBA" id="ARBA00023172"/>
    </source>
</evidence>
<organism evidence="9 10">
    <name type="scientific">Syntrophothermus lipocalidus (strain DSM 12680 / TGB-C1)</name>
    <dbReference type="NCBI Taxonomy" id="643648"/>
    <lineage>
        <taxon>Bacteria</taxon>
        <taxon>Bacillati</taxon>
        <taxon>Bacillota</taxon>
        <taxon>Clostridia</taxon>
        <taxon>Eubacteriales</taxon>
        <taxon>Syntrophomonadaceae</taxon>
        <taxon>Syntrophothermus</taxon>
    </lineage>
</organism>
<dbReference type="AlphaFoldDB" id="D7CP19"/>
<dbReference type="Pfam" id="PF11967">
    <property type="entry name" value="RecO_N"/>
    <property type="match status" value="1"/>
</dbReference>
<evidence type="ECO:0000256" key="6">
    <source>
        <dbReference type="ARBA" id="ARBA00033409"/>
    </source>
</evidence>
<evidence type="ECO:0000256" key="2">
    <source>
        <dbReference type="ARBA" id="ARBA00021310"/>
    </source>
</evidence>
<dbReference type="STRING" id="643648.Slip_1696"/>
<evidence type="ECO:0000256" key="3">
    <source>
        <dbReference type="ARBA" id="ARBA00022763"/>
    </source>
</evidence>
<protein>
    <recommendedName>
        <fullName evidence="2 7">DNA repair protein RecO</fullName>
    </recommendedName>
    <alternativeName>
        <fullName evidence="6 7">Recombination protein O</fullName>
    </alternativeName>
</protein>
<dbReference type="HOGENOM" id="CLU_066632_1_0_9"/>
<accession>D7CP19</accession>
<dbReference type="NCBIfam" id="TIGR00613">
    <property type="entry name" value="reco"/>
    <property type="match status" value="1"/>
</dbReference>
<reference evidence="9 10" key="2">
    <citation type="journal article" date="2010" name="Stand. Genomic Sci.">
        <title>Complete genome sequence of Syntrophothermus lipocalidus type strain (TGB-C1).</title>
        <authorList>
            <person name="Djao O.D."/>
            <person name="Zhang X."/>
            <person name="Lucas S."/>
            <person name="Lapidus A."/>
            <person name="Del Rio T.G."/>
            <person name="Nolan M."/>
            <person name="Tice H."/>
            <person name="Cheng J.F."/>
            <person name="Han C."/>
            <person name="Tapia R."/>
            <person name="Goodwin L."/>
            <person name="Pitluck S."/>
            <person name="Liolios K."/>
            <person name="Ivanova N."/>
            <person name="Mavromatis K."/>
            <person name="Mikhailova N."/>
            <person name="Ovchinnikova G."/>
            <person name="Pati A."/>
            <person name="Brambilla E."/>
            <person name="Chen A."/>
            <person name="Palaniappan K."/>
            <person name="Land M."/>
            <person name="Hauser L."/>
            <person name="Chang Y.J."/>
            <person name="Jeffries C.D."/>
            <person name="Rohde M."/>
            <person name="Sikorski J."/>
            <person name="Spring S."/>
            <person name="Goker M."/>
            <person name="Detter J.C."/>
            <person name="Woyke T."/>
            <person name="Bristow J."/>
            <person name="Eisen J.A."/>
            <person name="Markowitz V."/>
            <person name="Hugenholtz P."/>
            <person name="Kyrpides N.C."/>
            <person name="Klenk H.P."/>
        </authorList>
    </citation>
    <scope>NUCLEOTIDE SEQUENCE [LARGE SCALE GENOMIC DNA]</scope>
    <source>
        <strain evidence="10">DSM 12680 / TGB-C1</strain>
    </source>
</reference>
<dbReference type="PANTHER" id="PTHR33991:SF1">
    <property type="entry name" value="DNA REPAIR PROTEIN RECO"/>
    <property type="match status" value="1"/>
</dbReference>
<dbReference type="OrthoDB" id="9797083at2"/>
<dbReference type="SUPFAM" id="SSF50249">
    <property type="entry name" value="Nucleic acid-binding proteins"/>
    <property type="match status" value="1"/>
</dbReference>
<evidence type="ECO:0000256" key="5">
    <source>
        <dbReference type="ARBA" id="ARBA00023204"/>
    </source>
</evidence>
<dbReference type="Gene3D" id="1.20.1440.120">
    <property type="entry name" value="Recombination protein O, C-terminal domain"/>
    <property type="match status" value="1"/>
</dbReference>
<dbReference type="HAMAP" id="MF_00201">
    <property type="entry name" value="RecO"/>
    <property type="match status" value="1"/>
</dbReference>
<feature type="domain" description="DNA replication/recombination mediator RecO N-terminal" evidence="8">
    <location>
        <begin position="4"/>
        <end position="80"/>
    </location>
</feature>
<dbReference type="KEGG" id="slp:Slip_1696"/>
<dbReference type="GO" id="GO:0043590">
    <property type="term" value="C:bacterial nucleoid"/>
    <property type="evidence" value="ECO:0007669"/>
    <property type="project" value="TreeGrafter"/>
</dbReference>
<dbReference type="InterPro" id="IPR003717">
    <property type="entry name" value="RecO"/>
</dbReference>
<evidence type="ECO:0000256" key="1">
    <source>
        <dbReference type="ARBA" id="ARBA00007452"/>
    </source>
</evidence>
<keyword evidence="4 7" id="KW-0233">DNA recombination</keyword>
<dbReference type="RefSeq" id="WP_013175856.1">
    <property type="nucleotide sequence ID" value="NC_014220.1"/>
</dbReference>
<comment type="function">
    <text evidence="7">Involved in DNA repair and RecF pathway recombination.</text>
</comment>
<proteinExistence type="inferred from homology"/>
<gene>
    <name evidence="7" type="primary">recO</name>
    <name evidence="9" type="ordered locus">Slip_1696</name>
</gene>
<sequence length="250" mass="28496">MAKYYITEAIVLKNQDFIETDKIVTFFARREGKLRAVAKGIKKPNSSLRGAVQPFCFSCLHLSRGRELDLITQGRIIEFFGYVRDDMVKTLHSLYLMELLDKSLAEADPHPEVFDATLTVLRCLEDGPFSPLAVRWFELKLARELGYALGLQKCILCGRGKAVVLSIKDGGVLCDRCNRASTDNLIFALDGELWALLRDLEQKDVSFLQRVKPSARALRVAEQILERHLEYHLGHRFNTKSVIRNLLEDK</sequence>
<dbReference type="SUPFAM" id="SSF57863">
    <property type="entry name" value="ArfGap/RecO-like zinc finger"/>
    <property type="match status" value="1"/>
</dbReference>
<dbReference type="EMBL" id="CP002048">
    <property type="protein sequence ID" value="ADI02454.1"/>
    <property type="molecule type" value="Genomic_DNA"/>
</dbReference>
<evidence type="ECO:0000259" key="8">
    <source>
        <dbReference type="Pfam" id="PF11967"/>
    </source>
</evidence>
<dbReference type="PANTHER" id="PTHR33991">
    <property type="entry name" value="DNA REPAIR PROTEIN RECO"/>
    <property type="match status" value="1"/>
</dbReference>
<dbReference type="Pfam" id="PF02565">
    <property type="entry name" value="RecO_C"/>
    <property type="match status" value="1"/>
</dbReference>
<keyword evidence="3 7" id="KW-0227">DNA damage</keyword>
<keyword evidence="10" id="KW-1185">Reference proteome</keyword>
<evidence type="ECO:0000313" key="10">
    <source>
        <dbReference type="Proteomes" id="UP000000378"/>
    </source>
</evidence>
<evidence type="ECO:0000256" key="7">
    <source>
        <dbReference type="HAMAP-Rule" id="MF_00201"/>
    </source>
</evidence>
<name>D7CP19_SYNLT</name>
<dbReference type="InterPro" id="IPR037278">
    <property type="entry name" value="ARFGAP/RecO"/>
</dbReference>
<dbReference type="InterPro" id="IPR012340">
    <property type="entry name" value="NA-bd_OB-fold"/>
</dbReference>
<keyword evidence="5 7" id="KW-0234">DNA repair</keyword>
<dbReference type="Proteomes" id="UP000000378">
    <property type="component" value="Chromosome"/>
</dbReference>
<dbReference type="InterPro" id="IPR022572">
    <property type="entry name" value="DNA_rep/recomb_RecO_N"/>
</dbReference>
<dbReference type="GO" id="GO:0006310">
    <property type="term" value="P:DNA recombination"/>
    <property type="evidence" value="ECO:0007669"/>
    <property type="project" value="UniProtKB-UniRule"/>
</dbReference>